<organism evidence="1 2">
    <name type="scientific">Irpex rosettiformis</name>
    <dbReference type="NCBI Taxonomy" id="378272"/>
    <lineage>
        <taxon>Eukaryota</taxon>
        <taxon>Fungi</taxon>
        <taxon>Dikarya</taxon>
        <taxon>Basidiomycota</taxon>
        <taxon>Agaricomycotina</taxon>
        <taxon>Agaricomycetes</taxon>
        <taxon>Polyporales</taxon>
        <taxon>Irpicaceae</taxon>
        <taxon>Irpex</taxon>
    </lineage>
</organism>
<reference evidence="1" key="1">
    <citation type="journal article" date="2021" name="Environ. Microbiol.">
        <title>Gene family expansions and transcriptome signatures uncover fungal adaptations to wood decay.</title>
        <authorList>
            <person name="Hage H."/>
            <person name="Miyauchi S."/>
            <person name="Viragh M."/>
            <person name="Drula E."/>
            <person name="Min B."/>
            <person name="Chaduli D."/>
            <person name="Navarro D."/>
            <person name="Favel A."/>
            <person name="Norest M."/>
            <person name="Lesage-Meessen L."/>
            <person name="Balint B."/>
            <person name="Merenyi Z."/>
            <person name="de Eugenio L."/>
            <person name="Morin E."/>
            <person name="Martinez A.T."/>
            <person name="Baldrian P."/>
            <person name="Stursova M."/>
            <person name="Martinez M.J."/>
            <person name="Novotny C."/>
            <person name="Magnuson J.K."/>
            <person name="Spatafora J.W."/>
            <person name="Maurice S."/>
            <person name="Pangilinan J."/>
            <person name="Andreopoulos W."/>
            <person name="LaButti K."/>
            <person name="Hundley H."/>
            <person name="Na H."/>
            <person name="Kuo A."/>
            <person name="Barry K."/>
            <person name="Lipzen A."/>
            <person name="Henrissat B."/>
            <person name="Riley R."/>
            <person name="Ahrendt S."/>
            <person name="Nagy L.G."/>
            <person name="Grigoriev I.V."/>
            <person name="Martin F."/>
            <person name="Rosso M.N."/>
        </authorList>
    </citation>
    <scope>NUCLEOTIDE SEQUENCE</scope>
    <source>
        <strain evidence="1">CBS 384.51</strain>
    </source>
</reference>
<dbReference type="Proteomes" id="UP001055072">
    <property type="component" value="Unassembled WGS sequence"/>
</dbReference>
<accession>A0ACB8U248</accession>
<comment type="caution">
    <text evidence="1">The sequence shown here is derived from an EMBL/GenBank/DDBJ whole genome shotgun (WGS) entry which is preliminary data.</text>
</comment>
<proteinExistence type="predicted"/>
<evidence type="ECO:0000313" key="1">
    <source>
        <dbReference type="EMBL" id="KAI0088075.1"/>
    </source>
</evidence>
<protein>
    <submittedName>
        <fullName evidence="1">Major facilitator superfamily domain-containing protein</fullName>
    </submittedName>
</protein>
<keyword evidence="2" id="KW-1185">Reference proteome</keyword>
<name>A0ACB8U248_9APHY</name>
<dbReference type="EMBL" id="MU274915">
    <property type="protein sequence ID" value="KAI0088075.1"/>
    <property type="molecule type" value="Genomic_DNA"/>
</dbReference>
<evidence type="ECO:0000313" key="2">
    <source>
        <dbReference type="Proteomes" id="UP001055072"/>
    </source>
</evidence>
<gene>
    <name evidence="1" type="ORF">BDY19DRAFT_892091</name>
</gene>
<sequence length="516" mass="55681">MADSIVTVEKDPRRQQDDSPGELSPPLVTSQPTPLPKVQLALLLYLQLAEPITSTVIYPFVNQLVRRTGITKGNDDKTGYFVGAIESVFYAVEALCVLHWGRASDILGRKPVLVSGLCGLALSMIGFAFSTQYWAMILSRCAQGALNGNIGVTKSMMGEITDASNRAQGFAFMPLVWTTGCTWPLLGGVLADPNTQYGTHLKFLAKYPYFLPCICTAAISVSAALCAFLFLRETVPNARIWIPCIQDTTRQSDPPTASPVADRALVSSEANNEGEKTSTTASSSSEVLQSNVGQEPRPSLRSLLVRRTILPILNYAFLAFVDDAFLILQPLMYSTVISDGGLGFKSLTTGVILGVWGVIDGVFQIWAFPKVLKRFGPKKVYVFCYSGYLLCYATFPILSTLAKREGSVNTKVWVVLILQLAAYLVAYTCYGIIFIYIADGAPSRAALGATNGLAQMVASTMRAMAPVGTASLFAVSTEKNISGGFMVYWILIAVVTVGIGVSFLLPSQLLEGEANE</sequence>